<dbReference type="OrthoDB" id="1099773at2"/>
<proteinExistence type="predicted"/>
<reference evidence="2 3" key="1">
    <citation type="submission" date="2018-02" db="EMBL/GenBank/DDBJ databases">
        <title>The draft genome of Sphingobacterium sp. 5JN-11.</title>
        <authorList>
            <person name="Liu L."/>
            <person name="Li L."/>
            <person name="Liang L."/>
            <person name="Zhang X."/>
            <person name="Wang T."/>
        </authorList>
    </citation>
    <scope>NUCLEOTIDE SEQUENCE [LARGE SCALE GENOMIC DNA]</scope>
    <source>
        <strain evidence="2 3">5JN-11</strain>
    </source>
</reference>
<dbReference type="InterPro" id="IPR011009">
    <property type="entry name" value="Kinase-like_dom_sf"/>
</dbReference>
<dbReference type="Gene3D" id="3.90.1200.10">
    <property type="match status" value="1"/>
</dbReference>
<dbReference type="Proteomes" id="UP000239711">
    <property type="component" value="Unassembled WGS sequence"/>
</dbReference>
<dbReference type="EMBL" id="PVBQ01000002">
    <property type="protein sequence ID" value="PRD48751.1"/>
    <property type="molecule type" value="Genomic_DNA"/>
</dbReference>
<name>A0A2S9J7K8_9SPHI</name>
<evidence type="ECO:0000313" key="3">
    <source>
        <dbReference type="Proteomes" id="UP000239711"/>
    </source>
</evidence>
<evidence type="ECO:0000313" key="2">
    <source>
        <dbReference type="EMBL" id="PRD48751.1"/>
    </source>
</evidence>
<dbReference type="InterPro" id="IPR002575">
    <property type="entry name" value="Aminoglycoside_PTrfase"/>
</dbReference>
<dbReference type="RefSeq" id="WP_105715319.1">
    <property type="nucleotide sequence ID" value="NZ_PVBQ01000002.1"/>
</dbReference>
<keyword evidence="3" id="KW-1185">Reference proteome</keyword>
<dbReference type="PANTHER" id="PTHR21310">
    <property type="entry name" value="AMINOGLYCOSIDE PHOSPHOTRANSFERASE-RELATED-RELATED"/>
    <property type="match status" value="1"/>
</dbReference>
<dbReference type="InterPro" id="IPR051678">
    <property type="entry name" value="AGP_Transferase"/>
</dbReference>
<accession>A0A2S9J7K8</accession>
<dbReference type="Pfam" id="PF01636">
    <property type="entry name" value="APH"/>
    <property type="match status" value="1"/>
</dbReference>
<feature type="domain" description="Aminoglycoside phosphotransferase" evidence="1">
    <location>
        <begin position="54"/>
        <end position="271"/>
    </location>
</feature>
<sequence length="361" mass="41555">MAIRKSIYYWKSDRPHTAANTQASPHDTRMEIEQQLVSYLTMHFGNGDFTITPAGGQGNHITYFLFQDQNKYFVRLENGPERDDYMSVESEIMHQVRDVNVPVPYIHVTDISRTHVPFAIQIMECVEHEDLNMAEKRGDLDTISIAETLGQYVARWQAIRPAKFGLFNPEVLMKDARLEGFHDTYPQYFLLNWNVHLDYLTRSGFIQEAKATELKGLVEDFLPLLQLEEGCLVHKDLALWNVLGENDKISAVIDWDDAVSGDPMDDLALLGCFHSGEVVLSAIRGYEKERILPSNYEQRFWLHLLRNIIFKSVIRVKGNYFDKSELFFLSNPKQKSLKKFTLGRIESAVEGLKGCKSIDEL</sequence>
<dbReference type="AlphaFoldDB" id="A0A2S9J7K8"/>
<dbReference type="Gene3D" id="3.30.200.150">
    <property type="match status" value="1"/>
</dbReference>
<dbReference type="SUPFAM" id="SSF56112">
    <property type="entry name" value="Protein kinase-like (PK-like)"/>
    <property type="match status" value="1"/>
</dbReference>
<evidence type="ECO:0000259" key="1">
    <source>
        <dbReference type="Pfam" id="PF01636"/>
    </source>
</evidence>
<organism evidence="2 3">
    <name type="scientific">Sphingobacterium haloxyli</name>
    <dbReference type="NCBI Taxonomy" id="2100533"/>
    <lineage>
        <taxon>Bacteria</taxon>
        <taxon>Pseudomonadati</taxon>
        <taxon>Bacteroidota</taxon>
        <taxon>Sphingobacteriia</taxon>
        <taxon>Sphingobacteriales</taxon>
        <taxon>Sphingobacteriaceae</taxon>
        <taxon>Sphingobacterium</taxon>
    </lineage>
</organism>
<protein>
    <recommendedName>
        <fullName evidence="1">Aminoglycoside phosphotransferase domain-containing protein</fullName>
    </recommendedName>
</protein>
<comment type="caution">
    <text evidence="2">The sequence shown here is derived from an EMBL/GenBank/DDBJ whole genome shotgun (WGS) entry which is preliminary data.</text>
</comment>
<gene>
    <name evidence="2" type="ORF">C5745_02070</name>
</gene>